<dbReference type="InterPro" id="IPR020904">
    <property type="entry name" value="Sc_DH/Rdtase_CS"/>
</dbReference>
<dbReference type="EMBL" id="BAAABY010000056">
    <property type="protein sequence ID" value="GAA0496015.1"/>
    <property type="molecule type" value="Genomic_DNA"/>
</dbReference>
<dbReference type="NCBIfam" id="NF005559">
    <property type="entry name" value="PRK07231.1"/>
    <property type="match status" value="1"/>
</dbReference>
<dbReference type="PRINTS" id="PR00081">
    <property type="entry name" value="GDHRDH"/>
</dbReference>
<evidence type="ECO:0000256" key="1">
    <source>
        <dbReference type="ARBA" id="ARBA00006484"/>
    </source>
</evidence>
<keyword evidence="4" id="KW-1185">Reference proteome</keyword>
<dbReference type="Proteomes" id="UP001500909">
    <property type="component" value="Unassembled WGS sequence"/>
</dbReference>
<name>A0ABP3LD09_9ACTN</name>
<dbReference type="InterPro" id="IPR002347">
    <property type="entry name" value="SDR_fam"/>
</dbReference>
<organism evidence="3 4">
    <name type="scientific">Streptomyces olivaceiscleroticus</name>
    <dbReference type="NCBI Taxonomy" id="68245"/>
    <lineage>
        <taxon>Bacteria</taxon>
        <taxon>Bacillati</taxon>
        <taxon>Actinomycetota</taxon>
        <taxon>Actinomycetes</taxon>
        <taxon>Kitasatosporales</taxon>
        <taxon>Streptomycetaceae</taxon>
        <taxon>Streptomyces</taxon>
    </lineage>
</organism>
<dbReference type="InterPro" id="IPR036291">
    <property type="entry name" value="NAD(P)-bd_dom_sf"/>
</dbReference>
<protein>
    <submittedName>
        <fullName evidence="3">Glucose 1-dehydrogenase</fullName>
    </submittedName>
</protein>
<evidence type="ECO:0000256" key="2">
    <source>
        <dbReference type="ARBA" id="ARBA00023002"/>
    </source>
</evidence>
<gene>
    <name evidence="3" type="ORF">GCM10010361_71800</name>
</gene>
<accession>A0ABP3LD09</accession>
<dbReference type="PANTHER" id="PTHR24321">
    <property type="entry name" value="DEHYDROGENASES, SHORT CHAIN"/>
    <property type="match status" value="1"/>
</dbReference>
<dbReference type="Gene3D" id="3.40.50.720">
    <property type="entry name" value="NAD(P)-binding Rossmann-like Domain"/>
    <property type="match status" value="1"/>
</dbReference>
<dbReference type="RefSeq" id="WP_234426857.1">
    <property type="nucleotide sequence ID" value="NZ_BAAABY010000056.1"/>
</dbReference>
<sequence>MLTLEGKTAVITGAARGQGEAEARLFARLGGRVVLADVLDEPGKRVADEIGEAARYVHLDVTDEAGWQTVVAAATAEFGGVDVLINNAGVLRSMPLADETMENFERTLRINLVGPFLGIKAVREAMIAAGGGSIVNISSVGGLTGIPRTGGYGASKWGLRGLTKVAALELGQYGIRVNSVHPGVIDTPMLAEVAATADAGVAPAVALGRIGLPDDVAGLVAFLASDASAYLTGAEIAVDGGSSAGPVPPAAVQGEAAAVG</sequence>
<reference evidence="4" key="1">
    <citation type="journal article" date="2019" name="Int. J. Syst. Evol. Microbiol.">
        <title>The Global Catalogue of Microorganisms (GCM) 10K type strain sequencing project: providing services to taxonomists for standard genome sequencing and annotation.</title>
        <authorList>
            <consortium name="The Broad Institute Genomics Platform"/>
            <consortium name="The Broad Institute Genome Sequencing Center for Infectious Disease"/>
            <person name="Wu L."/>
            <person name="Ma J."/>
        </authorList>
    </citation>
    <scope>NUCLEOTIDE SEQUENCE [LARGE SCALE GENOMIC DNA]</scope>
    <source>
        <strain evidence="4">JCM 4805</strain>
    </source>
</reference>
<dbReference type="SUPFAM" id="SSF51735">
    <property type="entry name" value="NAD(P)-binding Rossmann-fold domains"/>
    <property type="match status" value="1"/>
</dbReference>
<dbReference type="PANTHER" id="PTHR24321:SF15">
    <property type="entry name" value="OXIDOREDUCTASE UCPA"/>
    <property type="match status" value="1"/>
</dbReference>
<dbReference type="PROSITE" id="PS00061">
    <property type="entry name" value="ADH_SHORT"/>
    <property type="match status" value="1"/>
</dbReference>
<evidence type="ECO:0000313" key="4">
    <source>
        <dbReference type="Proteomes" id="UP001500909"/>
    </source>
</evidence>
<proteinExistence type="inferred from homology"/>
<keyword evidence="2" id="KW-0560">Oxidoreductase</keyword>
<dbReference type="PRINTS" id="PR00080">
    <property type="entry name" value="SDRFAMILY"/>
</dbReference>
<comment type="caution">
    <text evidence="3">The sequence shown here is derived from an EMBL/GenBank/DDBJ whole genome shotgun (WGS) entry which is preliminary data.</text>
</comment>
<evidence type="ECO:0000313" key="3">
    <source>
        <dbReference type="EMBL" id="GAA0496015.1"/>
    </source>
</evidence>
<dbReference type="Pfam" id="PF13561">
    <property type="entry name" value="adh_short_C2"/>
    <property type="match status" value="1"/>
</dbReference>
<comment type="similarity">
    <text evidence="1">Belongs to the short-chain dehydrogenases/reductases (SDR) family.</text>
</comment>